<dbReference type="OrthoDB" id="10067078at2759"/>
<evidence type="ECO:0000259" key="1">
    <source>
        <dbReference type="SMART" id="SM01025"/>
    </source>
</evidence>
<proteinExistence type="predicted"/>
<accession>A0A8J9ZHH5</accession>
<feature type="domain" description="BEN" evidence="1">
    <location>
        <begin position="35"/>
        <end position="105"/>
    </location>
</feature>
<dbReference type="InterPro" id="IPR018379">
    <property type="entry name" value="BEN_domain"/>
</dbReference>
<reference evidence="2" key="1">
    <citation type="submission" date="2022-01" db="EMBL/GenBank/DDBJ databases">
        <authorList>
            <person name="Braso-Vives M."/>
        </authorList>
    </citation>
    <scope>NUCLEOTIDE SEQUENCE</scope>
</reference>
<dbReference type="AlphaFoldDB" id="A0A8J9ZHH5"/>
<evidence type="ECO:0000313" key="3">
    <source>
        <dbReference type="Proteomes" id="UP000838412"/>
    </source>
</evidence>
<dbReference type="EMBL" id="OV696687">
    <property type="protein sequence ID" value="CAH1254760.1"/>
    <property type="molecule type" value="Genomic_DNA"/>
</dbReference>
<dbReference type="GO" id="GO:0003677">
    <property type="term" value="F:DNA binding"/>
    <property type="evidence" value="ECO:0007669"/>
    <property type="project" value="InterPro"/>
</dbReference>
<dbReference type="Gene3D" id="1.10.10.2590">
    <property type="entry name" value="BEN domain"/>
    <property type="match status" value="1"/>
</dbReference>
<protein>
    <submittedName>
        <fullName evidence="2">Hypp1403 protein</fullName>
    </submittedName>
</protein>
<organism evidence="2 3">
    <name type="scientific">Branchiostoma lanceolatum</name>
    <name type="common">Common lancelet</name>
    <name type="synonym">Amphioxus lanceolatum</name>
    <dbReference type="NCBI Taxonomy" id="7740"/>
    <lineage>
        <taxon>Eukaryota</taxon>
        <taxon>Metazoa</taxon>
        <taxon>Chordata</taxon>
        <taxon>Cephalochordata</taxon>
        <taxon>Leptocardii</taxon>
        <taxon>Amphioxiformes</taxon>
        <taxon>Branchiostomatidae</taxon>
        <taxon>Branchiostoma</taxon>
    </lineage>
</organism>
<dbReference type="Proteomes" id="UP000838412">
    <property type="component" value="Chromosome 2"/>
</dbReference>
<dbReference type="SMART" id="SM01025">
    <property type="entry name" value="BEN"/>
    <property type="match status" value="1"/>
</dbReference>
<dbReference type="Pfam" id="PF10523">
    <property type="entry name" value="BEN"/>
    <property type="match status" value="1"/>
</dbReference>
<gene>
    <name evidence="2" type="primary">Hypp1403</name>
    <name evidence="2" type="ORF">BLAG_LOCUS14045</name>
</gene>
<evidence type="ECO:0000313" key="2">
    <source>
        <dbReference type="EMBL" id="CAH1254760.1"/>
    </source>
</evidence>
<name>A0A8J9ZHH5_BRALA</name>
<sequence>MASVQMAVPLGTPTLGVLIYPSQLLRAELSGQGPTCFLRKLMDLFFTRDVLANSSLRGLGKHGALDEDIMAAIISATLQKFPTKCDNIQFCNIVDNKCAKARQYLAKQKAKPRCFPDSTL</sequence>
<keyword evidence="3" id="KW-1185">Reference proteome</keyword>